<dbReference type="Proteomes" id="UP001519363">
    <property type="component" value="Unassembled WGS sequence"/>
</dbReference>
<gene>
    <name evidence="13" type="ORF">JOF53_001240</name>
</gene>
<dbReference type="InterPro" id="IPR036291">
    <property type="entry name" value="NAD(P)-bd_dom_sf"/>
</dbReference>
<dbReference type="Pfam" id="PF13602">
    <property type="entry name" value="ADH_zinc_N_2"/>
    <property type="match status" value="1"/>
</dbReference>
<evidence type="ECO:0000256" key="4">
    <source>
        <dbReference type="ARBA" id="ARBA00022553"/>
    </source>
</evidence>
<dbReference type="Pfam" id="PF21089">
    <property type="entry name" value="PKS_DH_N"/>
    <property type="match status" value="1"/>
</dbReference>
<keyword evidence="3" id="KW-0596">Phosphopantetheine</keyword>
<dbReference type="InterPro" id="IPR016035">
    <property type="entry name" value="Acyl_Trfase/lysoPLipase"/>
</dbReference>
<proteinExistence type="predicted"/>
<dbReference type="PROSITE" id="PS52004">
    <property type="entry name" value="KS3_2"/>
    <property type="match status" value="1"/>
</dbReference>
<comment type="pathway">
    <text evidence="2">Antibiotic biosynthesis.</text>
</comment>
<dbReference type="InterPro" id="IPR009081">
    <property type="entry name" value="PP-bd_ACP"/>
</dbReference>
<dbReference type="InterPro" id="IPR057326">
    <property type="entry name" value="KR_dom"/>
</dbReference>
<keyword evidence="8" id="KW-0012">Acyltransferase</keyword>
<dbReference type="InterPro" id="IPR020806">
    <property type="entry name" value="PKS_PP-bd"/>
</dbReference>
<dbReference type="Gene3D" id="3.40.366.10">
    <property type="entry name" value="Malonyl-Coenzyme A Acyl Carrier Protein, domain 2"/>
    <property type="match status" value="1"/>
</dbReference>
<reference evidence="13 14" key="1">
    <citation type="submission" date="2021-03" db="EMBL/GenBank/DDBJ databases">
        <title>Sequencing the genomes of 1000 actinobacteria strains.</title>
        <authorList>
            <person name="Klenk H.-P."/>
        </authorList>
    </citation>
    <scope>NUCLEOTIDE SEQUENCE [LARGE SCALE GENOMIC DNA]</scope>
    <source>
        <strain evidence="13 14">DSM 44580</strain>
    </source>
</reference>
<dbReference type="Pfam" id="PF08240">
    <property type="entry name" value="ADH_N"/>
    <property type="match status" value="1"/>
</dbReference>
<feature type="domain" description="Carrier" evidence="10">
    <location>
        <begin position="1938"/>
        <end position="2013"/>
    </location>
</feature>
<feature type="domain" description="PKS/mFAS DH" evidence="12">
    <location>
        <begin position="905"/>
        <end position="1170"/>
    </location>
</feature>
<sequence length="2092" mass="218500">MSEQKLRDYLNRVTSELRRTREELHRRQQEATEPIAVVGMACRFPGGVTDPQQLWDLVSTGGDAISPFPTDRGWDLERLHATSSTTASGFLRDIDRFDAEFFGISPREAMAMDPQQRLLLETAWHALEDGGIPPASLRGGATGTFMGTCGQDYPHLLEGTAEDVTGYVSIGSHASVLSGRIAYTLGLQGPALTIDTACSASLVATHTAVRSLRSGECPLALAGGVIIMTTPRSFTEFTKQGGLSGDGRCRSFSDDADGTAWSEGVAVLVLERLSDAVRNGHRVHAVIRGSAINQDGASNGLTAPNGAAQQEVIWRALADARLTPADIDVVEAHGTGTKLGDPIEAGALLATYGGERERPLWLGSMKSNIGHSQAAAGAGALIKMAFAMRHGVLPASLHVGTPSTHVDWSAGDIRLLTENTPWPETGRPRRVAISSFGVSGTNAHLILEEPPTGAETPAEPPARAETPLLLNARTPAALARQAASLATHLDTHPGISLADVAHTLAEGRNAFEHRAVVLAADHTGAAAALRALADGEEHPDVVPGAAVGESQPVFLFPGQGSQWAGMAVELLDSSPEFAKSIAACEAAFAPHVDFSLTEVLRAGEFGRVDVVQPVLFAVMVSLAALWRAHGVVPAAVVGHSQGEIAAAYVAGALSLEDAARVVCLRSKLIREVLGGRGGMASVSAPLPEVLELCGPELSVAAVNGPESVVVSGPAEAIEDLVATATVRVRRIDVDYASHSADVESLREPLLAQLREVAPRPVEVPMLSTLTGAFLTGTELDADYWYRNLREPVQLEQATRTLLAAGHRVFVEASPHPVLTTGLYETAEAAGTPAHAVPSLRREDGGLARFARSLAVAHVLGVPVGWDLSGALTGLPGYAFEPTRFWPRPGTAAGRVTDAGLADPEHPLLAGSAELPGVDGFLFTGVLSTRTQPWLADHAVGGEVLLPGTGLLELAGRAADEAGCGQVEELVLEQPLVLPATGSVTTSVHLGEADEHGRRALTIHSRTDGPWRRNATGTVAPAPAEAPAAAHWPPAGAREQDVSGLYAELAATGFAYGPAFQGLRRVWTEGEEVYAEVALPEPVAADATGYRLHPALLDAALHAARFGGFAAALPFSFSGARLHARAAAALLVRLRRTGPDSLALTAVDPAGQPVLEVDSLTLRAPRRSAPAGAEGALHRLHWLPVESTATGPVWTRVPAATLPELRPGTGQVVAIDLTRPAGAVPAANRELVAGTADLLRAWLAGDQPEDVPLVLLTRGGVAVDPGEDADPVLAAVRGLVRSAQTENPGRFVLLDTDVAEVPGELAARVPASGEPELALREGVLLAPRLGAPTGLQRPPGEVPWRLETTGKGDLSHLALVPAPEAAAPLGPREVRLAVRASGINFRDVFDALGMNRREATPLGAEAAGVVTEIGAEVTGVRVGQRVFGMVPSSFGPRAVTDERMLAPLPGDWTFEQGAAIPVAYLTAWYGLRDLAGLAAGESVLVHAGTGGVGVAAIQLARHWGAEVYATASPAKQSVLRELGVPAARIGNTRTLDFEPELLAASGGRGVDVVLNSLAGEFVDASLRLLPRGGRFLEMGKTDIRQDVPEGIRYRAFDLGELGPDEVAVRLAELLALFTSGALTPPPVRTWDVRRAQEAFRFMSRARHVGKVVLTMPRELDPDGTVLITGGTGGLGGLLAEHLVTRRGVRHLLLTSRSGPAAAGATELAERLRGHGAQVRVEACDTADRDALAALLASVPPAHPLTAVVHTAGVLDDAVLASQDAERIGKVLRPKADGAWHLHELTQSADLAEFVLFSSAAAVLGNAGQANYVAANAFLDGLAQHRAHLGLPATSVGWGLWSAASSMTGELGERELARLARTGLPALTAEQGLAVADALAEVPEPVLAALRVDTAALAERPDLPPVLSGLVRVVRRRTAADAPADLAQRLATMPHQRRVAELVELIRALTAAVLGHRGAAAVDPDRPFVNLGLDSLTAVELRNRIAAATALRLPPTVVFSHPTPAALAEHLAGEVGPAEQPQAATAEPDPVTRLLAELEAALTAGQRDEGTKADLARRLTALAATQAAGPDEDDLSAATDDEVFSMLSEEFGIS</sequence>
<dbReference type="SUPFAM" id="SSF55048">
    <property type="entry name" value="Probable ACP-binding domain of malonyl-CoA ACP transacylase"/>
    <property type="match status" value="1"/>
</dbReference>
<dbReference type="Pfam" id="PF08990">
    <property type="entry name" value="Docking"/>
    <property type="match status" value="1"/>
</dbReference>
<dbReference type="InterPro" id="IPR049900">
    <property type="entry name" value="PKS_mFAS_DH"/>
</dbReference>
<dbReference type="InterPro" id="IPR049551">
    <property type="entry name" value="PKS_DH_C"/>
</dbReference>
<dbReference type="SMART" id="SM00829">
    <property type="entry name" value="PKS_ER"/>
    <property type="match status" value="1"/>
</dbReference>
<evidence type="ECO:0000259" key="12">
    <source>
        <dbReference type="PROSITE" id="PS52019"/>
    </source>
</evidence>
<dbReference type="SUPFAM" id="SSF53901">
    <property type="entry name" value="Thiolase-like"/>
    <property type="match status" value="1"/>
</dbReference>
<organism evidence="13 14">
    <name type="scientific">Crossiella equi</name>
    <dbReference type="NCBI Taxonomy" id="130796"/>
    <lineage>
        <taxon>Bacteria</taxon>
        <taxon>Bacillati</taxon>
        <taxon>Actinomycetota</taxon>
        <taxon>Actinomycetes</taxon>
        <taxon>Pseudonocardiales</taxon>
        <taxon>Pseudonocardiaceae</taxon>
        <taxon>Crossiella</taxon>
    </lineage>
</organism>
<evidence type="ECO:0000256" key="5">
    <source>
        <dbReference type="ARBA" id="ARBA00022679"/>
    </source>
</evidence>
<dbReference type="SUPFAM" id="SSF52151">
    <property type="entry name" value="FabD/lysophospholipase-like"/>
    <property type="match status" value="1"/>
</dbReference>
<dbReference type="CDD" id="cd05195">
    <property type="entry name" value="enoyl_red"/>
    <property type="match status" value="1"/>
</dbReference>
<dbReference type="PANTHER" id="PTHR43775:SF51">
    <property type="entry name" value="INACTIVE PHENOLPHTHIOCEROL SYNTHESIS POLYKETIDE SYNTHASE TYPE I PKS1-RELATED"/>
    <property type="match status" value="1"/>
</dbReference>
<keyword evidence="4" id="KW-0597">Phosphoprotein</keyword>
<dbReference type="Pfam" id="PF08659">
    <property type="entry name" value="KR"/>
    <property type="match status" value="1"/>
</dbReference>
<evidence type="ECO:0000259" key="11">
    <source>
        <dbReference type="PROSITE" id="PS52004"/>
    </source>
</evidence>
<dbReference type="InterPro" id="IPR020841">
    <property type="entry name" value="PKS_Beta-ketoAc_synthase_dom"/>
</dbReference>
<dbReference type="InterPro" id="IPR014043">
    <property type="entry name" value="Acyl_transferase_dom"/>
</dbReference>
<dbReference type="SMART" id="SM00826">
    <property type="entry name" value="PKS_DH"/>
    <property type="match status" value="1"/>
</dbReference>
<dbReference type="Gene3D" id="3.90.180.10">
    <property type="entry name" value="Medium-chain alcohol dehydrogenases, catalytic domain"/>
    <property type="match status" value="1"/>
</dbReference>
<dbReference type="InterPro" id="IPR020807">
    <property type="entry name" value="PKS_DH"/>
</dbReference>
<dbReference type="InterPro" id="IPR014031">
    <property type="entry name" value="Ketoacyl_synth_C"/>
</dbReference>
<dbReference type="InterPro" id="IPR013154">
    <property type="entry name" value="ADH-like_N"/>
</dbReference>
<feature type="active site" description="Proton donor; for dehydratase activity" evidence="9">
    <location>
        <position position="1097"/>
    </location>
</feature>
<feature type="region of interest" description="C-terminal hotdog fold" evidence="9">
    <location>
        <begin position="1036"/>
        <end position="1170"/>
    </location>
</feature>
<dbReference type="CDD" id="cd00833">
    <property type="entry name" value="PKS"/>
    <property type="match status" value="1"/>
</dbReference>
<dbReference type="SUPFAM" id="SSF47336">
    <property type="entry name" value="ACP-like"/>
    <property type="match status" value="1"/>
</dbReference>
<dbReference type="InterPro" id="IPR014030">
    <property type="entry name" value="Ketoacyl_synth_N"/>
</dbReference>
<dbReference type="InterPro" id="IPR011032">
    <property type="entry name" value="GroES-like_sf"/>
</dbReference>
<dbReference type="SMART" id="SM00823">
    <property type="entry name" value="PKS_PP"/>
    <property type="match status" value="1"/>
</dbReference>
<dbReference type="RefSeq" id="WP_209706455.1">
    <property type="nucleotide sequence ID" value="NZ_JAGIOO010000001.1"/>
</dbReference>
<evidence type="ECO:0000256" key="6">
    <source>
        <dbReference type="ARBA" id="ARBA00023194"/>
    </source>
</evidence>
<dbReference type="InterPro" id="IPR016036">
    <property type="entry name" value="Malonyl_transacylase_ACP-bd"/>
</dbReference>
<dbReference type="PANTHER" id="PTHR43775">
    <property type="entry name" value="FATTY ACID SYNTHASE"/>
    <property type="match status" value="1"/>
</dbReference>
<keyword evidence="6" id="KW-0045">Antibiotic biosynthesis</keyword>
<dbReference type="InterPro" id="IPR032821">
    <property type="entry name" value="PKS_assoc"/>
</dbReference>
<dbReference type="InterPro" id="IPR042104">
    <property type="entry name" value="PKS_dehydratase_sf"/>
</dbReference>
<feature type="region of interest" description="N-terminal hotdog fold" evidence="9">
    <location>
        <begin position="905"/>
        <end position="1025"/>
    </location>
</feature>
<dbReference type="InterPro" id="IPR020843">
    <property type="entry name" value="ER"/>
</dbReference>
<dbReference type="SMART" id="SM00822">
    <property type="entry name" value="PKS_KR"/>
    <property type="match status" value="1"/>
</dbReference>
<keyword evidence="14" id="KW-1185">Reference proteome</keyword>
<comment type="cofactor">
    <cofactor evidence="1">
        <name>pantetheine 4'-phosphate</name>
        <dbReference type="ChEBI" id="CHEBI:47942"/>
    </cofactor>
</comment>
<dbReference type="InterPro" id="IPR049552">
    <property type="entry name" value="PKS_DH_N"/>
</dbReference>
<dbReference type="Gene3D" id="3.30.70.3290">
    <property type="match status" value="1"/>
</dbReference>
<dbReference type="CDD" id="cd08956">
    <property type="entry name" value="KR_3_FAS_SDR_x"/>
    <property type="match status" value="1"/>
</dbReference>
<name>A0ABS5A6Z6_9PSEU</name>
<evidence type="ECO:0000256" key="2">
    <source>
        <dbReference type="ARBA" id="ARBA00004792"/>
    </source>
</evidence>
<dbReference type="Pfam" id="PF14765">
    <property type="entry name" value="PS-DH"/>
    <property type="match status" value="1"/>
</dbReference>
<keyword evidence="7" id="KW-0511">Multifunctional enzyme</keyword>
<feature type="active site" description="Proton acceptor; for dehydratase activity" evidence="9">
    <location>
        <position position="937"/>
    </location>
</feature>
<evidence type="ECO:0000256" key="9">
    <source>
        <dbReference type="PROSITE-ProRule" id="PRU01363"/>
    </source>
</evidence>
<dbReference type="Pfam" id="PF02801">
    <property type="entry name" value="Ketoacyl-synt_C"/>
    <property type="match status" value="1"/>
</dbReference>
<dbReference type="SUPFAM" id="SSF51735">
    <property type="entry name" value="NAD(P)-binding Rossmann-fold domains"/>
    <property type="match status" value="3"/>
</dbReference>
<dbReference type="Gene3D" id="3.10.129.110">
    <property type="entry name" value="Polyketide synthase dehydratase"/>
    <property type="match status" value="1"/>
</dbReference>
<dbReference type="SMART" id="SM00827">
    <property type="entry name" value="PKS_AT"/>
    <property type="match status" value="1"/>
</dbReference>
<dbReference type="InterPro" id="IPR001227">
    <property type="entry name" value="Ac_transferase_dom_sf"/>
</dbReference>
<evidence type="ECO:0000313" key="13">
    <source>
        <dbReference type="EMBL" id="MBP2472368.1"/>
    </source>
</evidence>
<dbReference type="SMART" id="SM01294">
    <property type="entry name" value="PKS_PP_betabranch"/>
    <property type="match status" value="1"/>
</dbReference>
<keyword evidence="5" id="KW-0808">Transferase</keyword>
<dbReference type="PROSITE" id="PS52019">
    <property type="entry name" value="PKS_MFAS_DH"/>
    <property type="match status" value="1"/>
</dbReference>
<dbReference type="InterPro" id="IPR050091">
    <property type="entry name" value="PKS_NRPS_Biosynth_Enz"/>
</dbReference>
<dbReference type="Gene3D" id="3.40.47.10">
    <property type="match status" value="1"/>
</dbReference>
<evidence type="ECO:0000256" key="3">
    <source>
        <dbReference type="ARBA" id="ARBA00022450"/>
    </source>
</evidence>
<dbReference type="EMBL" id="JAGIOO010000001">
    <property type="protein sequence ID" value="MBP2472368.1"/>
    <property type="molecule type" value="Genomic_DNA"/>
</dbReference>
<dbReference type="InterPro" id="IPR055123">
    <property type="entry name" value="SpnB-like_Rossmann"/>
</dbReference>
<dbReference type="Pfam" id="PF00550">
    <property type="entry name" value="PP-binding"/>
    <property type="match status" value="1"/>
</dbReference>
<dbReference type="Gene3D" id="1.10.1200.10">
    <property type="entry name" value="ACP-like"/>
    <property type="match status" value="1"/>
</dbReference>
<dbReference type="InterPro" id="IPR013968">
    <property type="entry name" value="PKS_KR"/>
</dbReference>
<dbReference type="SMART" id="SM00825">
    <property type="entry name" value="PKS_KS"/>
    <property type="match status" value="1"/>
</dbReference>
<comment type="caution">
    <text evidence="13">The sequence shown here is derived from an EMBL/GenBank/DDBJ whole genome shotgun (WGS) entry which is preliminary data.</text>
</comment>
<dbReference type="Pfam" id="PF00109">
    <property type="entry name" value="ketoacyl-synt"/>
    <property type="match status" value="1"/>
</dbReference>
<dbReference type="SUPFAM" id="SSF50129">
    <property type="entry name" value="GroES-like"/>
    <property type="match status" value="1"/>
</dbReference>
<protein>
    <submittedName>
        <fullName evidence="13">Acyl transferase domain-containing protein/NADPH:quinone reductase-like Zn-dependent oxidoreductase/acyl carrier protein</fullName>
    </submittedName>
</protein>
<dbReference type="Pfam" id="PF16197">
    <property type="entry name" value="KAsynt_C_assoc"/>
    <property type="match status" value="1"/>
</dbReference>
<dbReference type="Pfam" id="PF22953">
    <property type="entry name" value="SpnB_Rossmann"/>
    <property type="match status" value="1"/>
</dbReference>
<evidence type="ECO:0000256" key="1">
    <source>
        <dbReference type="ARBA" id="ARBA00001957"/>
    </source>
</evidence>
<dbReference type="Gene3D" id="3.40.50.11460">
    <property type="match status" value="1"/>
</dbReference>
<dbReference type="Pfam" id="PF00698">
    <property type="entry name" value="Acyl_transf_1"/>
    <property type="match status" value="1"/>
</dbReference>
<feature type="domain" description="Ketosynthase family 3 (KS3)" evidence="11">
    <location>
        <begin position="32"/>
        <end position="449"/>
    </location>
</feature>
<evidence type="ECO:0000256" key="8">
    <source>
        <dbReference type="ARBA" id="ARBA00023315"/>
    </source>
</evidence>
<evidence type="ECO:0000256" key="7">
    <source>
        <dbReference type="ARBA" id="ARBA00023268"/>
    </source>
</evidence>
<evidence type="ECO:0000313" key="14">
    <source>
        <dbReference type="Proteomes" id="UP001519363"/>
    </source>
</evidence>
<dbReference type="InterPro" id="IPR036736">
    <property type="entry name" value="ACP-like_sf"/>
</dbReference>
<dbReference type="InterPro" id="IPR016039">
    <property type="entry name" value="Thiolase-like"/>
</dbReference>
<dbReference type="PROSITE" id="PS50075">
    <property type="entry name" value="CARRIER"/>
    <property type="match status" value="1"/>
</dbReference>
<dbReference type="Gene3D" id="3.40.50.720">
    <property type="entry name" value="NAD(P)-binding Rossmann-like Domain"/>
    <property type="match status" value="1"/>
</dbReference>
<evidence type="ECO:0000259" key="10">
    <source>
        <dbReference type="PROSITE" id="PS50075"/>
    </source>
</evidence>
<accession>A0ABS5A6Z6</accession>
<dbReference type="InterPro" id="IPR015083">
    <property type="entry name" value="NorB/c/GfsB-D-like_docking"/>
</dbReference>